<dbReference type="RefSeq" id="WP_182542675.1">
    <property type="nucleotide sequence ID" value="NZ_JACGWZ010000001.1"/>
</dbReference>
<accession>A0A839DQW1</accession>
<gene>
    <name evidence="2" type="ORF">FHX42_000679</name>
</gene>
<comment type="caution">
    <text evidence="2">The sequence shown here is derived from an EMBL/GenBank/DDBJ whole genome shotgun (WGS) entry which is preliminary data.</text>
</comment>
<organism evidence="2 3">
    <name type="scientific">Halosaccharopolyspora lacisalsi</name>
    <dbReference type="NCBI Taxonomy" id="1000566"/>
    <lineage>
        <taxon>Bacteria</taxon>
        <taxon>Bacillati</taxon>
        <taxon>Actinomycetota</taxon>
        <taxon>Actinomycetes</taxon>
        <taxon>Pseudonocardiales</taxon>
        <taxon>Pseudonocardiaceae</taxon>
        <taxon>Halosaccharopolyspora</taxon>
    </lineage>
</organism>
<evidence type="ECO:0000313" key="2">
    <source>
        <dbReference type="EMBL" id="MBA8823350.1"/>
    </source>
</evidence>
<reference evidence="2 3" key="1">
    <citation type="submission" date="2020-07" db="EMBL/GenBank/DDBJ databases">
        <title>Sequencing the genomes of 1000 actinobacteria strains.</title>
        <authorList>
            <person name="Klenk H.-P."/>
        </authorList>
    </citation>
    <scope>NUCLEOTIDE SEQUENCE [LARGE SCALE GENOMIC DNA]</scope>
    <source>
        <strain evidence="2 3">DSM 45975</strain>
    </source>
</reference>
<feature type="region of interest" description="Disordered" evidence="1">
    <location>
        <begin position="13"/>
        <end position="32"/>
    </location>
</feature>
<dbReference type="Proteomes" id="UP000569329">
    <property type="component" value="Unassembled WGS sequence"/>
</dbReference>
<name>A0A839DQW1_9PSEU</name>
<dbReference type="AlphaFoldDB" id="A0A839DQW1"/>
<feature type="compositionally biased region" description="Low complexity" evidence="1">
    <location>
        <begin position="14"/>
        <end position="25"/>
    </location>
</feature>
<protein>
    <submittedName>
        <fullName evidence="2">Uncharacterized protein</fullName>
    </submittedName>
</protein>
<evidence type="ECO:0000256" key="1">
    <source>
        <dbReference type="SAM" id="MobiDB-lite"/>
    </source>
</evidence>
<proteinExistence type="predicted"/>
<keyword evidence="3" id="KW-1185">Reference proteome</keyword>
<evidence type="ECO:0000313" key="3">
    <source>
        <dbReference type="Proteomes" id="UP000569329"/>
    </source>
</evidence>
<dbReference type="EMBL" id="JACGWZ010000001">
    <property type="protein sequence ID" value="MBA8823350.1"/>
    <property type="molecule type" value="Genomic_DNA"/>
</dbReference>
<sequence>MSVLSGVLWLTLGPDSPNQDQQPNPRTETQQGKYRFELVRREEGSRNCQSISTSKIAEYFAQHSCAHFTRALYTTTLPGGEQVLTSVVTAKMGGSGVAAQLEQLTTRNATGNIQDLVSAGRSVPDDFPGLSHDYGYASQQQGQLVVIGESAYFERPDHEDARLKKVTVDALRLGWPQDKAPD</sequence>